<dbReference type="AlphaFoldDB" id="A0A1E3W5M6"/>
<evidence type="ECO:0008006" key="3">
    <source>
        <dbReference type="Google" id="ProtNLM"/>
    </source>
</evidence>
<reference evidence="1 2" key="1">
    <citation type="journal article" date="2016" name="Environ. Microbiol.">
        <title>New Methyloceanibacter diversity from North Sea sediments includes methanotroph containing solely the soluble methane monooxygenase.</title>
        <authorList>
            <person name="Vekeman B."/>
            <person name="Kerckhof F.M."/>
            <person name="Cremers G."/>
            <person name="de Vos P."/>
            <person name="Vandamme P."/>
            <person name="Boon N."/>
            <person name="Op den Camp H.J."/>
            <person name="Heylen K."/>
        </authorList>
    </citation>
    <scope>NUCLEOTIDE SEQUENCE [LARGE SCALE GENOMIC DNA]</scope>
    <source>
        <strain evidence="1 2">R-67175</strain>
    </source>
</reference>
<dbReference type="Gene3D" id="3.40.50.150">
    <property type="entry name" value="Vaccinia Virus protein VP39"/>
    <property type="match status" value="1"/>
</dbReference>
<evidence type="ECO:0000313" key="1">
    <source>
        <dbReference type="EMBL" id="ODS01020.1"/>
    </source>
</evidence>
<dbReference type="Pfam" id="PF13489">
    <property type="entry name" value="Methyltransf_23"/>
    <property type="match status" value="1"/>
</dbReference>
<accession>A0A1E3W5M6</accession>
<dbReference type="OrthoDB" id="7261154at2"/>
<dbReference type="SUPFAM" id="SSF53335">
    <property type="entry name" value="S-adenosyl-L-methionine-dependent methyltransferases"/>
    <property type="match status" value="1"/>
</dbReference>
<sequence>MLNYYLASVIFRGLSAHPSLRAAYRAVGNKRTARPITLGYTRWVWEQAAKAHCLAPGKRILELGTGWTHANSLYIGLLGSAAIDTFDVVDNRSLASLQHQVPLVLDLIESSADHSASEKREARRRTTEILQASTMESVYETLNMRYQVDSEGEPRFPDSSFDFIFSMDVLEHVRREQFQGSAKRWKSLLKPGGVFASQVGLDDHLSHLDHSKHAKHYLQHSKRMGRYLVECDLKYINRLSASEILAMLRRAGFAIEFAERELCDMAEVVVHPDYAHQPADDLAAARLAFVAQA</sequence>
<dbReference type="InterPro" id="IPR029063">
    <property type="entry name" value="SAM-dependent_MTases_sf"/>
</dbReference>
<name>A0A1E3W5M6_9HYPH</name>
<dbReference type="CDD" id="cd02440">
    <property type="entry name" value="AdoMet_MTases"/>
    <property type="match status" value="1"/>
</dbReference>
<dbReference type="Proteomes" id="UP000094472">
    <property type="component" value="Unassembled WGS sequence"/>
</dbReference>
<dbReference type="RefSeq" id="WP_069440929.1">
    <property type="nucleotide sequence ID" value="NZ_LPWF01000010.1"/>
</dbReference>
<evidence type="ECO:0000313" key="2">
    <source>
        <dbReference type="Proteomes" id="UP000094472"/>
    </source>
</evidence>
<protein>
    <recommendedName>
        <fullName evidence="3">Methyltransferase type 11 domain-containing protein</fullName>
    </recommendedName>
</protein>
<keyword evidence="2" id="KW-1185">Reference proteome</keyword>
<proteinExistence type="predicted"/>
<dbReference type="EMBL" id="LPWF01000010">
    <property type="protein sequence ID" value="ODS01020.1"/>
    <property type="molecule type" value="Genomic_DNA"/>
</dbReference>
<gene>
    <name evidence="1" type="ORF">AUC69_07445</name>
</gene>
<organism evidence="1 2">
    <name type="scientific">Methyloceanibacter superfactus</name>
    <dbReference type="NCBI Taxonomy" id="1774969"/>
    <lineage>
        <taxon>Bacteria</taxon>
        <taxon>Pseudomonadati</taxon>
        <taxon>Pseudomonadota</taxon>
        <taxon>Alphaproteobacteria</taxon>
        <taxon>Hyphomicrobiales</taxon>
        <taxon>Hyphomicrobiaceae</taxon>
        <taxon>Methyloceanibacter</taxon>
    </lineage>
</organism>
<comment type="caution">
    <text evidence="1">The sequence shown here is derived from an EMBL/GenBank/DDBJ whole genome shotgun (WGS) entry which is preliminary data.</text>
</comment>